<evidence type="ECO:0008006" key="3">
    <source>
        <dbReference type="Google" id="ProtNLM"/>
    </source>
</evidence>
<proteinExistence type="predicted"/>
<dbReference type="AlphaFoldDB" id="A0A813B410"/>
<dbReference type="EMBL" id="CAJNJA010067079">
    <property type="protein sequence ID" value="CAE7891401.1"/>
    <property type="molecule type" value="Genomic_DNA"/>
</dbReference>
<evidence type="ECO:0000313" key="2">
    <source>
        <dbReference type="Proteomes" id="UP000601435"/>
    </source>
</evidence>
<dbReference type="OrthoDB" id="406279at2759"/>
<accession>A0A813B410</accession>
<sequence>MAIPSHMVPCNPGSCGHPSLCARPCIYMAKNGACHVEGCNFCHMTHDVPVMKLNQRQRYVLQRLDVKEKLDLILAAARAGLQREGLTYEAGS</sequence>
<name>A0A813B410_9DINO</name>
<organism evidence="1 2">
    <name type="scientific">Symbiodinium necroappetens</name>
    <dbReference type="NCBI Taxonomy" id="1628268"/>
    <lineage>
        <taxon>Eukaryota</taxon>
        <taxon>Sar</taxon>
        <taxon>Alveolata</taxon>
        <taxon>Dinophyceae</taxon>
        <taxon>Suessiales</taxon>
        <taxon>Symbiodiniaceae</taxon>
        <taxon>Symbiodinium</taxon>
    </lineage>
</organism>
<comment type="caution">
    <text evidence="1">The sequence shown here is derived from an EMBL/GenBank/DDBJ whole genome shotgun (WGS) entry which is preliminary data.</text>
</comment>
<feature type="non-terminal residue" evidence="1">
    <location>
        <position position="1"/>
    </location>
</feature>
<gene>
    <name evidence="1" type="ORF">SNEC2469_LOCUS29637</name>
</gene>
<evidence type="ECO:0000313" key="1">
    <source>
        <dbReference type="EMBL" id="CAE7891401.1"/>
    </source>
</evidence>
<keyword evidence="2" id="KW-1185">Reference proteome</keyword>
<protein>
    <recommendedName>
        <fullName evidence="3">C3H1-type domain-containing protein</fullName>
    </recommendedName>
</protein>
<dbReference type="Proteomes" id="UP000601435">
    <property type="component" value="Unassembled WGS sequence"/>
</dbReference>
<reference evidence="1" key="1">
    <citation type="submission" date="2021-02" db="EMBL/GenBank/DDBJ databases">
        <authorList>
            <person name="Dougan E. K."/>
            <person name="Rhodes N."/>
            <person name="Thang M."/>
            <person name="Chan C."/>
        </authorList>
    </citation>
    <scope>NUCLEOTIDE SEQUENCE</scope>
</reference>